<dbReference type="InterPro" id="IPR048644">
    <property type="entry name" value="Isoamylase_C"/>
</dbReference>
<dbReference type="Pfam" id="PF21331">
    <property type="entry name" value="Isoamylase_C"/>
    <property type="match status" value="1"/>
</dbReference>
<dbReference type="CDD" id="cd02856">
    <property type="entry name" value="E_set_GDE_Isoamylase_N"/>
    <property type="match status" value="1"/>
</dbReference>
<organism evidence="3 4">
    <name type="scientific">Microcystis aeruginosa NIES-2520</name>
    <dbReference type="NCBI Taxonomy" id="2303982"/>
    <lineage>
        <taxon>Bacteria</taxon>
        <taxon>Bacillati</taxon>
        <taxon>Cyanobacteriota</taxon>
        <taxon>Cyanophyceae</taxon>
        <taxon>Oscillatoriophycideae</taxon>
        <taxon>Chroococcales</taxon>
        <taxon>Microcystaceae</taxon>
        <taxon>Microcystis</taxon>
    </lineage>
</organism>
<dbReference type="GO" id="GO:0005975">
    <property type="term" value="P:carbohydrate metabolic process"/>
    <property type="evidence" value="ECO:0007669"/>
    <property type="project" value="InterPro"/>
</dbReference>
<sequence length="801" mass="90987">MSIIKGDIIPQFMLPALGQNHPQSGNYAPLDSHLWADATYPLGAHYRGDSVTFAVYSKNASQILLEIYDRPTGENAKYDYWLTKNPNDDTWRAKIASIPHGSYYAFRCWGPNWQFDQKWQRGHSNAGFRADVDDFGHRFNPNKVLFDPYARELSHDLETPAMIAAGENAGMYATGGRNYKGVIRRQYDTGKWSPKGIVIGPDGTYTGIRPRLGAEKAIIYESHVRGLSNHPSASRLEDILKGIRGFEEVANVPDQYRGTYAGAGYMAKYLKALGFTTIELLPVQETANDNNPDDRPGGNYWGYMTFGYFAPDRRYAYDRSPGGPTREFKAMVKAFHDQGMEVYLDVVYNHTGEGGNWGGNDVTRFVSFGGFDVVEYYQLTDEHYLVDGATGCGNQLNFSHIVTCNLVLDSLTYWLEEMGVDGFRFDLAPVLGRTPSSHQRQDRRKQKQFFPKHPLLEKIEKLGKKYDAEMIAEAWDGWGYEVGNFPAGWGEWNDRYRDAIRRFLKGDGNTFKFIEQVNGDYHNFNDQGGPEKSIDFIVAHDGFTLMDLVSYNNKNNLTPWPFGPSDGGNNNNDSWDSGGDQALRRQRLRNFWTIQFLSRGVPMTVWGDEFGRSQNGNNNPYNIDSVATWNNYDMIATRSPHLLPTGYREAYHNNFGTGTNQEERNPLFIFAAYIAHLRQNHIALKQHRYGDMVLDGGNNVTYLFKKPNGVSDLTADDRCIWFLIDGSAVGDHDFLVLINMYHLPVDFRLPPSSNNYRWLRIIDTAAWAETDYNCWSVDQGTVIADNYKVNGFSIVVCEEIN</sequence>
<dbReference type="InterPro" id="IPR004193">
    <property type="entry name" value="Glyco_hydro_13_N"/>
</dbReference>
<dbReference type="InterPro" id="IPR014756">
    <property type="entry name" value="Ig_E-set"/>
</dbReference>
<dbReference type="SUPFAM" id="SSF51445">
    <property type="entry name" value="(Trans)glycosidases"/>
    <property type="match status" value="1"/>
</dbReference>
<dbReference type="CDD" id="cd11326">
    <property type="entry name" value="AmyAc_Glg_debranch"/>
    <property type="match status" value="1"/>
</dbReference>
<dbReference type="InterPro" id="IPR013783">
    <property type="entry name" value="Ig-like_fold"/>
</dbReference>
<comment type="caution">
    <text evidence="3">The sequence shown here is derived from an EMBL/GenBank/DDBJ whole genome shotgun (WGS) entry which is preliminary data.</text>
</comment>
<name>A0A5A5RRB6_MICAE</name>
<dbReference type="InterPro" id="IPR013780">
    <property type="entry name" value="Glyco_hydro_b"/>
</dbReference>
<protein>
    <submittedName>
        <fullName evidence="3">Isoamylase</fullName>
        <ecNumber evidence="3">3.2.1.68</ecNumber>
    </submittedName>
</protein>
<accession>A0A5A5RRB6</accession>
<dbReference type="InterPro" id="IPR006047">
    <property type="entry name" value="GH13_cat_dom"/>
</dbReference>
<dbReference type="SMART" id="SM00642">
    <property type="entry name" value="Aamy"/>
    <property type="match status" value="1"/>
</dbReference>
<reference evidence="3 4" key="1">
    <citation type="submission" date="2018-09" db="EMBL/GenBank/DDBJ databases">
        <title>Evolutionary history of phycoerythrin pigmentation in the water bloom-forming cyanobacterium Microcystis aeruginosa.</title>
        <authorList>
            <person name="Tanabe Y."/>
            <person name="Tanabe Y."/>
            <person name="Yamaguchi H."/>
        </authorList>
    </citation>
    <scope>NUCLEOTIDE SEQUENCE [LARGE SCALE GENOMIC DNA]</scope>
    <source>
        <strain evidence="3 4">NIES-2520</strain>
    </source>
</reference>
<dbReference type="Pfam" id="PF02922">
    <property type="entry name" value="CBM_48"/>
    <property type="match status" value="1"/>
</dbReference>
<dbReference type="PANTHER" id="PTHR43002">
    <property type="entry name" value="GLYCOGEN DEBRANCHING ENZYME"/>
    <property type="match status" value="1"/>
</dbReference>
<dbReference type="GO" id="GO:0019156">
    <property type="term" value="F:isoamylase activity"/>
    <property type="evidence" value="ECO:0007669"/>
    <property type="project" value="UniProtKB-EC"/>
</dbReference>
<comment type="similarity">
    <text evidence="1">Belongs to the glycosyl hydrolase 13 family.</text>
</comment>
<feature type="domain" description="Glycosyl hydrolase family 13 catalytic" evidence="2">
    <location>
        <begin position="238"/>
        <end position="638"/>
    </location>
</feature>
<dbReference type="EMBL" id="BHVP01000044">
    <property type="protein sequence ID" value="GCA75692.1"/>
    <property type="molecule type" value="Genomic_DNA"/>
</dbReference>
<gene>
    <name evidence="3" type="primary">iam_2</name>
    <name evidence="3" type="ORF">MiTe_02528</name>
</gene>
<dbReference type="InterPro" id="IPR044505">
    <property type="entry name" value="GlgX_Isoamylase_N_E_set"/>
</dbReference>
<dbReference type="SUPFAM" id="SSF51011">
    <property type="entry name" value="Glycosyl hydrolase domain"/>
    <property type="match status" value="1"/>
</dbReference>
<dbReference type="Proteomes" id="UP000324917">
    <property type="component" value="Unassembled WGS sequence"/>
</dbReference>
<evidence type="ECO:0000313" key="3">
    <source>
        <dbReference type="EMBL" id="GCA75692.1"/>
    </source>
</evidence>
<dbReference type="Gene3D" id="2.60.40.10">
    <property type="entry name" value="Immunoglobulins"/>
    <property type="match status" value="1"/>
</dbReference>
<dbReference type="EC" id="3.2.1.68" evidence="3"/>
<dbReference type="Gene3D" id="3.20.20.80">
    <property type="entry name" value="Glycosidases"/>
    <property type="match status" value="1"/>
</dbReference>
<dbReference type="InterPro" id="IPR017853">
    <property type="entry name" value="GH"/>
</dbReference>
<evidence type="ECO:0000256" key="1">
    <source>
        <dbReference type="ARBA" id="ARBA00008061"/>
    </source>
</evidence>
<evidence type="ECO:0000313" key="4">
    <source>
        <dbReference type="Proteomes" id="UP000324917"/>
    </source>
</evidence>
<dbReference type="SUPFAM" id="SSF81296">
    <property type="entry name" value="E set domains"/>
    <property type="match status" value="1"/>
</dbReference>
<dbReference type="AlphaFoldDB" id="A0A5A5RRB6"/>
<evidence type="ECO:0000259" key="2">
    <source>
        <dbReference type="SMART" id="SM00642"/>
    </source>
</evidence>
<dbReference type="Gene3D" id="2.60.40.1180">
    <property type="entry name" value="Golgi alpha-mannosidase II"/>
    <property type="match status" value="1"/>
</dbReference>
<proteinExistence type="inferred from homology"/>
<keyword evidence="3" id="KW-0326">Glycosidase</keyword>
<keyword evidence="3" id="KW-0378">Hydrolase</keyword>
<dbReference type="Pfam" id="PF00128">
    <property type="entry name" value="Alpha-amylase"/>
    <property type="match status" value="1"/>
</dbReference>